<dbReference type="InParanoid" id="A0A1B7N120"/>
<evidence type="ECO:0000313" key="1">
    <source>
        <dbReference type="EMBL" id="OAX38534.1"/>
    </source>
</evidence>
<evidence type="ECO:0000313" key="2">
    <source>
        <dbReference type="Proteomes" id="UP000092154"/>
    </source>
</evidence>
<sequence length="187" mass="21375">MITSQQKHVRNRSTVKLYIHARLEDAMLPGEYHTTENCTQMMFCLYIHTLKKQCVRSVNGNMASNLDSKQELQQKLLVMSLSRKKFRYEPNSYGEWQHTLWAAVDNMTLSGQLAGYNNGYAFLYSCSSDREVEVIGNCSCVDRGPLRLPNYMSVRKITDVKFASGQALSYTDGENSWAIHDVDQLEA</sequence>
<protein>
    <submittedName>
        <fullName evidence="1">Uncharacterized protein</fullName>
    </submittedName>
</protein>
<accession>A0A1B7N120</accession>
<gene>
    <name evidence="1" type="ORF">K503DRAFT_782819</name>
</gene>
<name>A0A1B7N120_9AGAM</name>
<reference evidence="1 2" key="1">
    <citation type="submission" date="2016-06" db="EMBL/GenBank/DDBJ databases">
        <title>Comparative genomics of the ectomycorrhizal sister species Rhizopogon vinicolor and Rhizopogon vesiculosus (Basidiomycota: Boletales) reveals a divergence of the mating type B locus.</title>
        <authorList>
            <consortium name="DOE Joint Genome Institute"/>
            <person name="Mujic A.B."/>
            <person name="Kuo A."/>
            <person name="Tritt A."/>
            <person name="Lipzen A."/>
            <person name="Chen C."/>
            <person name="Johnson J."/>
            <person name="Sharma A."/>
            <person name="Barry K."/>
            <person name="Grigoriev I.V."/>
            <person name="Spatafora J.W."/>
        </authorList>
    </citation>
    <scope>NUCLEOTIDE SEQUENCE [LARGE SCALE GENOMIC DNA]</scope>
    <source>
        <strain evidence="1 2">AM-OR11-026</strain>
    </source>
</reference>
<proteinExistence type="predicted"/>
<dbReference type="AlphaFoldDB" id="A0A1B7N120"/>
<organism evidence="1 2">
    <name type="scientific">Rhizopogon vinicolor AM-OR11-026</name>
    <dbReference type="NCBI Taxonomy" id="1314800"/>
    <lineage>
        <taxon>Eukaryota</taxon>
        <taxon>Fungi</taxon>
        <taxon>Dikarya</taxon>
        <taxon>Basidiomycota</taxon>
        <taxon>Agaricomycotina</taxon>
        <taxon>Agaricomycetes</taxon>
        <taxon>Agaricomycetidae</taxon>
        <taxon>Boletales</taxon>
        <taxon>Suillineae</taxon>
        <taxon>Rhizopogonaceae</taxon>
        <taxon>Rhizopogon</taxon>
    </lineage>
</organism>
<dbReference type="Proteomes" id="UP000092154">
    <property type="component" value="Unassembled WGS sequence"/>
</dbReference>
<dbReference type="EMBL" id="KV448290">
    <property type="protein sequence ID" value="OAX38534.1"/>
    <property type="molecule type" value="Genomic_DNA"/>
</dbReference>
<keyword evidence="2" id="KW-1185">Reference proteome</keyword>